<accession>A0AA86R1W9</accession>
<proteinExistence type="predicted"/>
<evidence type="ECO:0000313" key="5">
    <source>
        <dbReference type="Proteomes" id="UP001642409"/>
    </source>
</evidence>
<dbReference type="AlphaFoldDB" id="A0AA86R1W9"/>
<dbReference type="SMART" id="SM00365">
    <property type="entry name" value="LRR_SD22"/>
    <property type="match status" value="4"/>
</dbReference>
<keyword evidence="1" id="KW-0433">Leucine-rich repeat</keyword>
<evidence type="ECO:0000256" key="2">
    <source>
        <dbReference type="ARBA" id="ARBA00022737"/>
    </source>
</evidence>
<evidence type="ECO:0000313" key="4">
    <source>
        <dbReference type="EMBL" id="CAL6009932.1"/>
    </source>
</evidence>
<evidence type="ECO:0000256" key="1">
    <source>
        <dbReference type="ARBA" id="ARBA00022614"/>
    </source>
</evidence>
<dbReference type="EMBL" id="CATOUU010001068">
    <property type="protein sequence ID" value="CAI9970216.1"/>
    <property type="molecule type" value="Genomic_DNA"/>
</dbReference>
<dbReference type="PANTHER" id="PTHR46652:SF3">
    <property type="entry name" value="LEUCINE-RICH REPEAT-CONTAINING PROTEIN 9"/>
    <property type="match status" value="1"/>
</dbReference>
<dbReference type="EMBL" id="CAXDID020000060">
    <property type="protein sequence ID" value="CAL6009932.1"/>
    <property type="molecule type" value="Genomic_DNA"/>
</dbReference>
<dbReference type="InterPro" id="IPR001611">
    <property type="entry name" value="Leu-rich_rpt"/>
</dbReference>
<gene>
    <name evidence="4" type="ORF">HINF_LOCUS21842</name>
    <name evidence="3" type="ORF">HINF_LOCUS57861</name>
</gene>
<keyword evidence="2" id="KW-0677">Repeat</keyword>
<name>A0AA86R1W9_9EUKA</name>
<dbReference type="PANTHER" id="PTHR46652">
    <property type="entry name" value="LEUCINE-RICH REPEAT AND IQ DOMAIN-CONTAINING PROTEIN 1-RELATED"/>
    <property type="match status" value="1"/>
</dbReference>
<dbReference type="SUPFAM" id="SSF52058">
    <property type="entry name" value="L domain-like"/>
    <property type="match status" value="1"/>
</dbReference>
<dbReference type="Proteomes" id="UP001642409">
    <property type="component" value="Unassembled WGS sequence"/>
</dbReference>
<dbReference type="InterPro" id="IPR050836">
    <property type="entry name" value="SDS22/Internalin_LRR"/>
</dbReference>
<reference evidence="4 5" key="2">
    <citation type="submission" date="2024-07" db="EMBL/GenBank/DDBJ databases">
        <authorList>
            <person name="Akdeniz Z."/>
        </authorList>
    </citation>
    <scope>NUCLEOTIDE SEQUENCE [LARGE SCALE GENOMIC DNA]</scope>
</reference>
<dbReference type="InterPro" id="IPR032675">
    <property type="entry name" value="LRR_dom_sf"/>
</dbReference>
<dbReference type="Pfam" id="PF12799">
    <property type="entry name" value="LRR_4"/>
    <property type="match status" value="2"/>
</dbReference>
<dbReference type="InterPro" id="IPR025875">
    <property type="entry name" value="Leu-rich_rpt_4"/>
</dbReference>
<organism evidence="3">
    <name type="scientific">Hexamita inflata</name>
    <dbReference type="NCBI Taxonomy" id="28002"/>
    <lineage>
        <taxon>Eukaryota</taxon>
        <taxon>Metamonada</taxon>
        <taxon>Diplomonadida</taxon>
        <taxon>Hexamitidae</taxon>
        <taxon>Hexamitinae</taxon>
        <taxon>Hexamita</taxon>
    </lineage>
</organism>
<evidence type="ECO:0000313" key="3">
    <source>
        <dbReference type="EMBL" id="CAI9970216.1"/>
    </source>
</evidence>
<sequence length="379" mass="43712">MNIEDINNFRNQIENGELKINKNKNLQSLKFVSELNVRKLVIRNCLNIILDLEDTLTELHIINCKLKQANIKHLKSLELLELRQNTNIKIDEISFLTNLKTVDLSDCALLHVDCLQELVNVQVLILNDNRGIDISGLQNMKKLKELYLADCCLKDIHVLENLPIEELDLSRNVRLNLDPIKHIVSLKILSIWGNQLKDISFMKSLVNLVELDISRNKKVDLTALSQLSNLKSLNLCFTGIYDLSILRKLVNLTYLDLSSNNLFDVSELDCLQQLEQINLEGNKIISFKALESNQNFQEFYIHEQLERTPEDIMYLNRLSIVKSSSFSSKTACNQLSHIRKQYKQNIAKIFNLIEKSSLRQVQFSEQIVALFSSCVNNDQ</sequence>
<reference evidence="3" key="1">
    <citation type="submission" date="2023-06" db="EMBL/GenBank/DDBJ databases">
        <authorList>
            <person name="Kurt Z."/>
        </authorList>
    </citation>
    <scope>NUCLEOTIDE SEQUENCE</scope>
</reference>
<protein>
    <submittedName>
        <fullName evidence="3">Uncharacterized protein</fullName>
    </submittedName>
</protein>
<dbReference type="PROSITE" id="PS51450">
    <property type="entry name" value="LRR"/>
    <property type="match status" value="2"/>
</dbReference>
<dbReference type="Gene3D" id="3.80.10.10">
    <property type="entry name" value="Ribonuclease Inhibitor"/>
    <property type="match status" value="2"/>
</dbReference>
<keyword evidence="5" id="KW-1185">Reference proteome</keyword>
<comment type="caution">
    <text evidence="3">The sequence shown here is derived from an EMBL/GenBank/DDBJ whole genome shotgun (WGS) entry which is preliminary data.</text>
</comment>